<reference evidence="9" key="1">
    <citation type="submission" date="2020-02" db="EMBL/GenBank/DDBJ databases">
        <title>Delineation of the pyrene-degrading pathway in Roseobacter clade bacteria by genomic analysis.</title>
        <authorList>
            <person name="Zhou H."/>
            <person name="Wang H."/>
        </authorList>
    </citation>
    <scope>NUCLEOTIDE SEQUENCE</scope>
    <source>
        <strain evidence="9">PrR005</strain>
    </source>
</reference>
<dbReference type="Gene3D" id="3.40.50.1390">
    <property type="entry name" value="Resolvase, N-terminal catalytic domain"/>
    <property type="match status" value="1"/>
</dbReference>
<organism evidence="9">
    <name type="scientific">Ruegeria sp. PrR005</name>
    <dbReference type="NCBI Taxonomy" id="2706882"/>
    <lineage>
        <taxon>Bacteria</taxon>
        <taxon>Pseudomonadati</taxon>
        <taxon>Pseudomonadota</taxon>
        <taxon>Alphaproteobacteria</taxon>
        <taxon>Rhodobacterales</taxon>
        <taxon>Roseobacteraceae</taxon>
        <taxon>Ruegeria</taxon>
    </lineage>
</organism>
<dbReference type="SUPFAM" id="SSF53041">
    <property type="entry name" value="Resolvase-like"/>
    <property type="match status" value="1"/>
</dbReference>
<dbReference type="SMART" id="SM00857">
    <property type="entry name" value="Resolvase"/>
    <property type="match status" value="1"/>
</dbReference>
<evidence type="ECO:0000256" key="3">
    <source>
        <dbReference type="ARBA" id="ARBA00023172"/>
    </source>
</evidence>
<evidence type="ECO:0000259" key="7">
    <source>
        <dbReference type="PROSITE" id="PS51736"/>
    </source>
</evidence>
<feature type="domain" description="Recombinase" evidence="8">
    <location>
        <begin position="164"/>
        <end position="280"/>
    </location>
</feature>
<protein>
    <submittedName>
        <fullName evidence="9">Recombinase family protein</fullName>
    </submittedName>
</protein>
<dbReference type="AlphaFoldDB" id="A0A6B2NQP4"/>
<dbReference type="GO" id="GO:0003677">
    <property type="term" value="F:DNA binding"/>
    <property type="evidence" value="ECO:0007669"/>
    <property type="project" value="UniProtKB-KW"/>
</dbReference>
<keyword evidence="3" id="KW-0233">DNA recombination</keyword>
<comment type="caution">
    <text evidence="9">The sequence shown here is derived from an EMBL/GenBank/DDBJ whole genome shotgun (WGS) entry which is preliminary data.</text>
</comment>
<dbReference type="CDD" id="cd00338">
    <property type="entry name" value="Ser_Recombinase"/>
    <property type="match status" value="1"/>
</dbReference>
<keyword evidence="6" id="KW-0175">Coiled coil</keyword>
<dbReference type="EMBL" id="JAAGOX010000006">
    <property type="protein sequence ID" value="NDW44165.1"/>
    <property type="molecule type" value="Genomic_DNA"/>
</dbReference>
<accession>A0A6B2NQP4</accession>
<dbReference type="InterPro" id="IPR011109">
    <property type="entry name" value="DNA_bind_recombinase_dom"/>
</dbReference>
<dbReference type="PANTHER" id="PTHR30461:SF23">
    <property type="entry name" value="DNA RECOMBINASE-RELATED"/>
    <property type="match status" value="1"/>
</dbReference>
<dbReference type="InterPro" id="IPR050639">
    <property type="entry name" value="SSR_resolvase"/>
</dbReference>
<dbReference type="InterPro" id="IPR036162">
    <property type="entry name" value="Resolvase-like_N_sf"/>
</dbReference>
<dbReference type="PROSITE" id="PS51736">
    <property type="entry name" value="RECOMBINASES_3"/>
    <property type="match status" value="1"/>
</dbReference>
<dbReference type="PROSITE" id="PS51737">
    <property type="entry name" value="RECOMBINASE_DNA_BIND"/>
    <property type="match status" value="1"/>
</dbReference>
<dbReference type="InterPro" id="IPR006119">
    <property type="entry name" value="Resolv_N"/>
</dbReference>
<dbReference type="InterPro" id="IPR038109">
    <property type="entry name" value="DNA_bind_recomb_sf"/>
</dbReference>
<dbReference type="GO" id="GO:0000150">
    <property type="term" value="F:DNA strand exchange activity"/>
    <property type="evidence" value="ECO:0007669"/>
    <property type="project" value="InterPro"/>
</dbReference>
<feature type="active site" description="O-(5'-phospho-DNA)-serine intermediate" evidence="4 5">
    <location>
        <position position="18"/>
    </location>
</feature>
<evidence type="ECO:0000256" key="6">
    <source>
        <dbReference type="SAM" id="Coils"/>
    </source>
</evidence>
<sequence>MSEKINDRTKAVIYCRVSSRKQESDGSGLSAQESTCRDFAKQKGYEVVEVFQDVMSGKAHARPGLQRLLDLLESVDCRQYVVLIYDGSRLARGIAVHTWLRAKIDSLGAAVESPRQNFGDKAADRLQENVVAVVSGFERENIVERAHNSSVERLKAGFWIFQAPNGYEYEKSPYGGKILVRKEPVASILSEALQGFADGRFQNPTEVLRFLEQKPQYFAGIKARSVRIDSVTKALRNVLYAGYLEYKNWNIPLAKAKHPSLISYDTYLIIQDRLKNRGVAPARKDIDKDFPLRGFLVCESCGRRLTSCWSQSHTGRKYPYYFCYQRKCVEKGKSTPRASVEEGFEAILQNVVPDRSTFKVAQQMFRDAWENRRQTTQAELASLRAQSRETEKRIKKYLERAVRAEDDETVEAYENRISELRREQAKIDAEIDKLATPALDYDEMFELSMRFLSNPYEIWKKGSISLKRTVLRLVFAKPLYFSRTEGVRTPETTIPFKALRFLSMTENALVRSDEFEPYTYTVSLPLMSCRGAG</sequence>
<keyword evidence="2" id="KW-0238">DNA-binding</keyword>
<evidence type="ECO:0000256" key="5">
    <source>
        <dbReference type="PROSITE-ProRule" id="PRU10137"/>
    </source>
</evidence>
<dbReference type="InterPro" id="IPR006118">
    <property type="entry name" value="Recombinase_CS"/>
</dbReference>
<name>A0A6B2NQP4_9RHOB</name>
<evidence type="ECO:0000256" key="4">
    <source>
        <dbReference type="PIRSR" id="PIRSR606118-50"/>
    </source>
</evidence>
<keyword evidence="1" id="KW-0229">DNA integration</keyword>
<evidence type="ECO:0000256" key="2">
    <source>
        <dbReference type="ARBA" id="ARBA00023125"/>
    </source>
</evidence>
<proteinExistence type="predicted"/>
<evidence type="ECO:0000256" key="1">
    <source>
        <dbReference type="ARBA" id="ARBA00022908"/>
    </source>
</evidence>
<dbReference type="InterPro" id="IPR025827">
    <property type="entry name" value="Zn_ribbon_recom_dom"/>
</dbReference>
<evidence type="ECO:0000259" key="8">
    <source>
        <dbReference type="PROSITE" id="PS51737"/>
    </source>
</evidence>
<feature type="coiled-coil region" evidence="6">
    <location>
        <begin position="366"/>
        <end position="430"/>
    </location>
</feature>
<dbReference type="Pfam" id="PF00239">
    <property type="entry name" value="Resolvase"/>
    <property type="match status" value="1"/>
</dbReference>
<dbReference type="PANTHER" id="PTHR30461">
    <property type="entry name" value="DNA-INVERTASE FROM LAMBDOID PROPHAGE"/>
    <property type="match status" value="1"/>
</dbReference>
<feature type="domain" description="Resolvase/invertase-type recombinase catalytic" evidence="7">
    <location>
        <begin position="10"/>
        <end position="157"/>
    </location>
</feature>
<gene>
    <name evidence="9" type="ORF">G0P99_04275</name>
</gene>
<dbReference type="Pfam" id="PF13408">
    <property type="entry name" value="Zn_ribbon_recom"/>
    <property type="match status" value="1"/>
</dbReference>
<dbReference type="Gene3D" id="3.90.1750.20">
    <property type="entry name" value="Putative Large Serine Recombinase, Chain B, Domain 2"/>
    <property type="match status" value="1"/>
</dbReference>
<evidence type="ECO:0000313" key="9">
    <source>
        <dbReference type="EMBL" id="NDW44165.1"/>
    </source>
</evidence>
<dbReference type="PROSITE" id="PS00397">
    <property type="entry name" value="RECOMBINASES_1"/>
    <property type="match status" value="1"/>
</dbReference>
<dbReference type="RefSeq" id="WP_164128056.1">
    <property type="nucleotide sequence ID" value="NZ_JAAGOX010000006.1"/>
</dbReference>
<dbReference type="GO" id="GO:0015074">
    <property type="term" value="P:DNA integration"/>
    <property type="evidence" value="ECO:0007669"/>
    <property type="project" value="UniProtKB-KW"/>
</dbReference>